<evidence type="ECO:0000256" key="3">
    <source>
        <dbReference type="PROSITE-ProRule" id="PRU00023"/>
    </source>
</evidence>
<proteinExistence type="predicted"/>
<dbReference type="PANTHER" id="PTHR24201">
    <property type="entry name" value="ANK_REP_REGION DOMAIN-CONTAINING PROTEIN"/>
    <property type="match status" value="1"/>
</dbReference>
<dbReference type="Gene3D" id="1.25.40.20">
    <property type="entry name" value="Ankyrin repeat-containing domain"/>
    <property type="match status" value="1"/>
</dbReference>
<dbReference type="SUPFAM" id="SSF48403">
    <property type="entry name" value="Ankyrin repeat"/>
    <property type="match status" value="1"/>
</dbReference>
<sequence length="265" mass="29595">MCLICLLSQREYKPIWEDIDKVRREDIVTFEQYATEYWAKHSQYNEREGFPCEDTIQLTQEFLHNKLEVLKNWKQNFWELEVDSWNQFSFVECSNLYIAACYGLKICMQRVLINDYKLNSDINIQGGFYGSVIQAAAAKGYKEIVELSLQHSANVNLQCGNFGTAIIAAASGGHEGIVEYLVQHGAEVNLQGGNFRTAIAEAASGGHQDIVEYLVQHGADINLQDINLQGGKYGTAVAAAASEGYQNIVEYLLQHGAVLNLQGGD</sequence>
<dbReference type="Pfam" id="PF12796">
    <property type="entry name" value="Ank_2"/>
    <property type="match status" value="1"/>
</dbReference>
<accession>A0AA38PAW1</accession>
<keyword evidence="1" id="KW-0677">Repeat</keyword>
<feature type="repeat" description="ANK" evidence="3">
    <location>
        <begin position="161"/>
        <end position="193"/>
    </location>
</feature>
<evidence type="ECO:0000256" key="1">
    <source>
        <dbReference type="ARBA" id="ARBA00022737"/>
    </source>
</evidence>
<protein>
    <submittedName>
        <fullName evidence="4">Ankyrin repeat-containing domain protein</fullName>
    </submittedName>
</protein>
<dbReference type="Pfam" id="PF00023">
    <property type="entry name" value="Ank"/>
    <property type="match status" value="1"/>
</dbReference>
<dbReference type="InterPro" id="IPR002110">
    <property type="entry name" value="Ankyrin_rpt"/>
</dbReference>
<evidence type="ECO:0000313" key="4">
    <source>
        <dbReference type="EMBL" id="KAJ3839539.1"/>
    </source>
</evidence>
<keyword evidence="2 3" id="KW-0040">ANK repeat</keyword>
<dbReference type="Proteomes" id="UP001163846">
    <property type="component" value="Unassembled WGS sequence"/>
</dbReference>
<evidence type="ECO:0000313" key="5">
    <source>
        <dbReference type="Proteomes" id="UP001163846"/>
    </source>
</evidence>
<dbReference type="InterPro" id="IPR036770">
    <property type="entry name" value="Ankyrin_rpt-contain_sf"/>
</dbReference>
<organism evidence="4 5">
    <name type="scientific">Lentinula raphanica</name>
    <dbReference type="NCBI Taxonomy" id="153919"/>
    <lineage>
        <taxon>Eukaryota</taxon>
        <taxon>Fungi</taxon>
        <taxon>Dikarya</taxon>
        <taxon>Basidiomycota</taxon>
        <taxon>Agaricomycotina</taxon>
        <taxon>Agaricomycetes</taxon>
        <taxon>Agaricomycetidae</taxon>
        <taxon>Agaricales</taxon>
        <taxon>Marasmiineae</taxon>
        <taxon>Omphalotaceae</taxon>
        <taxon>Lentinula</taxon>
    </lineage>
</organism>
<evidence type="ECO:0000256" key="2">
    <source>
        <dbReference type="ARBA" id="ARBA00023043"/>
    </source>
</evidence>
<name>A0AA38PAW1_9AGAR</name>
<dbReference type="PROSITE" id="PS50088">
    <property type="entry name" value="ANK_REPEAT"/>
    <property type="match status" value="2"/>
</dbReference>
<feature type="repeat" description="ANK" evidence="3">
    <location>
        <begin position="194"/>
        <end position="226"/>
    </location>
</feature>
<dbReference type="InterPro" id="IPR050776">
    <property type="entry name" value="Ank_Repeat/CDKN_Inhibitor"/>
</dbReference>
<reference evidence="4" key="1">
    <citation type="submission" date="2022-08" db="EMBL/GenBank/DDBJ databases">
        <authorList>
            <consortium name="DOE Joint Genome Institute"/>
            <person name="Min B."/>
            <person name="Riley R."/>
            <person name="Sierra-Patev S."/>
            <person name="Naranjo-Ortiz M."/>
            <person name="Looney B."/>
            <person name="Konkel Z."/>
            <person name="Slot J.C."/>
            <person name="Sakamoto Y."/>
            <person name="Steenwyk J.L."/>
            <person name="Rokas A."/>
            <person name="Carro J."/>
            <person name="Camarero S."/>
            <person name="Ferreira P."/>
            <person name="Molpeceres G."/>
            <person name="Ruiz-Duenas F.J."/>
            <person name="Serrano A."/>
            <person name="Henrissat B."/>
            <person name="Drula E."/>
            <person name="Hughes K.W."/>
            <person name="Mata J.L."/>
            <person name="Ishikawa N.K."/>
            <person name="Vargas-Isla R."/>
            <person name="Ushijima S."/>
            <person name="Smith C.A."/>
            <person name="Ahrendt S."/>
            <person name="Andreopoulos W."/>
            <person name="He G."/>
            <person name="Labutti K."/>
            <person name="Lipzen A."/>
            <person name="Ng V."/>
            <person name="Sandor L."/>
            <person name="Barry K."/>
            <person name="Martinez A.T."/>
            <person name="Xiao Y."/>
            <person name="Gibbons J.G."/>
            <person name="Terashima K."/>
            <person name="Hibbett D.S."/>
            <person name="Grigoriev I.V."/>
        </authorList>
    </citation>
    <scope>NUCLEOTIDE SEQUENCE</scope>
    <source>
        <strain evidence="4">TFB9207</strain>
    </source>
</reference>
<dbReference type="EMBL" id="MU806122">
    <property type="protein sequence ID" value="KAJ3839539.1"/>
    <property type="molecule type" value="Genomic_DNA"/>
</dbReference>
<keyword evidence="5" id="KW-1185">Reference proteome</keyword>
<comment type="caution">
    <text evidence="4">The sequence shown here is derived from an EMBL/GenBank/DDBJ whole genome shotgun (WGS) entry which is preliminary data.</text>
</comment>
<gene>
    <name evidence="4" type="ORF">F5878DRAFT_581583</name>
</gene>
<dbReference type="PROSITE" id="PS50297">
    <property type="entry name" value="ANK_REP_REGION"/>
    <property type="match status" value="1"/>
</dbReference>
<dbReference type="AlphaFoldDB" id="A0AA38PAW1"/>
<dbReference type="GO" id="GO:0005634">
    <property type="term" value="C:nucleus"/>
    <property type="evidence" value="ECO:0007669"/>
    <property type="project" value="TreeGrafter"/>
</dbReference>
<dbReference type="SMART" id="SM00248">
    <property type="entry name" value="ANK"/>
    <property type="match status" value="4"/>
</dbReference>
<dbReference type="PANTHER" id="PTHR24201:SF16">
    <property type="entry name" value="ANKYRIN-1-LIKE-RELATED"/>
    <property type="match status" value="1"/>
</dbReference>